<accession>A0AAJ5X5V5</accession>
<comment type="similarity">
    <text evidence="1">Belongs to the flagella basal body rod proteins family.</text>
</comment>
<keyword evidence="4" id="KW-0966">Cell projection</keyword>
<keyword evidence="4" id="KW-0969">Cilium</keyword>
<reference evidence="4" key="1">
    <citation type="submission" date="2023-03" db="EMBL/GenBank/DDBJ databases">
        <title>Andean soil-derived lignocellulolytic bacterial consortium as a source of novel taxa and putative plastic-active enzymes.</title>
        <authorList>
            <person name="Diaz-Garcia L."/>
            <person name="Chuvochina M."/>
            <person name="Feuerriegel G."/>
            <person name="Bunk B."/>
            <person name="Sproer C."/>
            <person name="Streit W.R."/>
            <person name="Rodriguez L.M."/>
            <person name="Overmann J."/>
            <person name="Jimenez D.J."/>
        </authorList>
    </citation>
    <scope>NUCLEOTIDE SEQUENCE</scope>
    <source>
        <strain evidence="4">MAG 26</strain>
    </source>
</reference>
<gene>
    <name evidence="4" type="primary">flgC</name>
    <name evidence="4" type="ORF">P0Y56_14040</name>
</gene>
<protein>
    <recommendedName>
        <fullName evidence="2">Flagellar basal-body rod protein FlgC</fullName>
    </recommendedName>
</protein>
<dbReference type="InterPro" id="IPR006299">
    <property type="entry name" value="FlgC"/>
</dbReference>
<evidence type="ECO:0000313" key="5">
    <source>
        <dbReference type="Proteomes" id="UP001218362"/>
    </source>
</evidence>
<dbReference type="KEGG" id="acob:P0Y56_14040"/>
<comment type="subcellular location">
    <subcellularLocation>
        <location evidence="2">Bacterial flagellum basal body</location>
    </subcellularLocation>
</comment>
<name>A0AAJ5X5V5_9SPHN</name>
<dbReference type="InterPro" id="IPR010930">
    <property type="entry name" value="Flg_bb/hook_C_dom"/>
</dbReference>
<dbReference type="AlphaFoldDB" id="A0AAJ5X5V5"/>
<evidence type="ECO:0000256" key="1">
    <source>
        <dbReference type="ARBA" id="ARBA00009677"/>
    </source>
</evidence>
<dbReference type="Proteomes" id="UP001218362">
    <property type="component" value="Chromosome"/>
</dbReference>
<organism evidence="4 5">
    <name type="scientific">Candidatus Andeanibacterium colombiense</name>
    <dbReference type="NCBI Taxonomy" id="3121345"/>
    <lineage>
        <taxon>Bacteria</taxon>
        <taxon>Pseudomonadati</taxon>
        <taxon>Pseudomonadota</taxon>
        <taxon>Alphaproteobacteria</taxon>
        <taxon>Sphingomonadales</taxon>
        <taxon>Sphingomonadaceae</taxon>
        <taxon>Candidatus Andeanibacterium</taxon>
    </lineage>
</organism>
<evidence type="ECO:0000259" key="3">
    <source>
        <dbReference type="Pfam" id="PF06429"/>
    </source>
</evidence>
<dbReference type="NCBIfam" id="TIGR01395">
    <property type="entry name" value="FlgC"/>
    <property type="match status" value="1"/>
</dbReference>
<feature type="domain" description="Flagellar basal-body/hook protein C-terminal" evidence="3">
    <location>
        <begin position="91"/>
        <end position="135"/>
    </location>
</feature>
<dbReference type="GO" id="GO:0071973">
    <property type="term" value="P:bacterial-type flagellum-dependent cell motility"/>
    <property type="evidence" value="ECO:0007669"/>
    <property type="project" value="UniProtKB-UniRule"/>
</dbReference>
<dbReference type="Pfam" id="PF06429">
    <property type="entry name" value="Flg_bbr_C"/>
    <property type="match status" value="1"/>
</dbReference>
<sequence length="139" mass="14982">MDAIAISRSGLDVEWRRMEVIALNLANMESSSGANGKSYVPLRLVSGPSESFDQVLDGLKRPGGVKAYGIEPDTSGTRRVYQPGHPHADAAGFVTYPNISHAEEMTLMVKTARAYEANLVAMAAAQQIYSSALQIGRQQ</sequence>
<evidence type="ECO:0000313" key="4">
    <source>
        <dbReference type="EMBL" id="WEK46126.1"/>
    </source>
</evidence>
<proteinExistence type="inferred from homology"/>
<dbReference type="GO" id="GO:0030694">
    <property type="term" value="C:bacterial-type flagellum basal body, rod"/>
    <property type="evidence" value="ECO:0007669"/>
    <property type="project" value="UniProtKB-UniRule"/>
</dbReference>
<comment type="subunit">
    <text evidence="2">The basal body constitutes a major portion of the flagellar organelle and consists of four rings (L,P,S, and M) mounted on a central rod. The rod consists of about 26 subunits of FlgG in the distal portion, and FlgB, FlgC and FlgF are thought to build up the proximal portion of the rod with about 6 subunits each.</text>
</comment>
<evidence type="ECO:0000256" key="2">
    <source>
        <dbReference type="RuleBase" id="RU362062"/>
    </source>
</evidence>
<dbReference type="EMBL" id="CP119316">
    <property type="protein sequence ID" value="WEK46126.1"/>
    <property type="molecule type" value="Genomic_DNA"/>
</dbReference>
<keyword evidence="4" id="KW-0282">Flagellum</keyword>
<keyword evidence="2" id="KW-0975">Bacterial flagellum</keyword>